<dbReference type="Proteomes" id="UP000568380">
    <property type="component" value="Unassembled WGS sequence"/>
</dbReference>
<accession>A0A7W8EH07</accession>
<dbReference type="AlphaFoldDB" id="A0A7W8EH07"/>
<keyword evidence="3" id="KW-1185">Reference proteome</keyword>
<name>A0A7W8EH07_9ACTN</name>
<proteinExistence type="predicted"/>
<dbReference type="InterPro" id="IPR014922">
    <property type="entry name" value="YdhG-like"/>
</dbReference>
<protein>
    <recommendedName>
        <fullName evidence="1">YdhG-like domain-containing protein</fullName>
    </recommendedName>
</protein>
<gene>
    <name evidence="2" type="ORF">HNR40_003532</name>
</gene>
<dbReference type="SUPFAM" id="SSF159888">
    <property type="entry name" value="YdhG-like"/>
    <property type="match status" value="1"/>
</dbReference>
<evidence type="ECO:0000313" key="2">
    <source>
        <dbReference type="EMBL" id="MBB5078057.1"/>
    </source>
</evidence>
<evidence type="ECO:0000259" key="1">
    <source>
        <dbReference type="Pfam" id="PF08818"/>
    </source>
</evidence>
<dbReference type="RefSeq" id="WP_184962448.1">
    <property type="nucleotide sequence ID" value="NZ_JACHIN010000004.1"/>
</dbReference>
<evidence type="ECO:0000313" key="3">
    <source>
        <dbReference type="Proteomes" id="UP000568380"/>
    </source>
</evidence>
<dbReference type="Pfam" id="PF08818">
    <property type="entry name" value="DUF1801"/>
    <property type="match status" value="1"/>
</dbReference>
<reference evidence="2 3" key="1">
    <citation type="submission" date="2020-08" db="EMBL/GenBank/DDBJ databases">
        <title>Genomic Encyclopedia of Type Strains, Phase IV (KMG-IV): sequencing the most valuable type-strain genomes for metagenomic binning, comparative biology and taxonomic classification.</title>
        <authorList>
            <person name="Goeker M."/>
        </authorList>
    </citation>
    <scope>NUCLEOTIDE SEQUENCE [LARGE SCALE GENOMIC DNA]</scope>
    <source>
        <strain evidence="2 3">DSM 45385</strain>
    </source>
</reference>
<sequence>MEDQAAALLATCSPEICTLAGAARNFLRRLLPDAQEEVDEPARLIAYTYQPGTYKGLIVAIALHQAHINLMFARGADLLTQDPTALLEGTGKKARHVKISTESRLSDPDLAALVSAASVLTASR</sequence>
<feature type="domain" description="YdhG-like" evidence="1">
    <location>
        <begin position="24"/>
        <end position="117"/>
    </location>
</feature>
<dbReference type="EMBL" id="JACHIN010000004">
    <property type="protein sequence ID" value="MBB5078057.1"/>
    <property type="molecule type" value="Genomic_DNA"/>
</dbReference>
<organism evidence="2 3">
    <name type="scientific">Nonomuraea endophytica</name>
    <dbReference type="NCBI Taxonomy" id="714136"/>
    <lineage>
        <taxon>Bacteria</taxon>
        <taxon>Bacillati</taxon>
        <taxon>Actinomycetota</taxon>
        <taxon>Actinomycetes</taxon>
        <taxon>Streptosporangiales</taxon>
        <taxon>Streptosporangiaceae</taxon>
        <taxon>Nonomuraea</taxon>
    </lineage>
</organism>
<comment type="caution">
    <text evidence="2">The sequence shown here is derived from an EMBL/GenBank/DDBJ whole genome shotgun (WGS) entry which is preliminary data.</text>
</comment>